<reference evidence="1" key="1">
    <citation type="submission" date="2020-12" db="EMBL/GenBank/DDBJ databases">
        <title>WGS assembly of Carya illinoinensis cv. Pawnee.</title>
        <authorList>
            <person name="Platts A."/>
            <person name="Shu S."/>
            <person name="Wright S."/>
            <person name="Barry K."/>
            <person name="Edger P."/>
            <person name="Pires J.C."/>
            <person name="Schmutz J."/>
        </authorList>
    </citation>
    <scope>NUCLEOTIDE SEQUENCE</scope>
    <source>
        <tissue evidence="1">Leaf</tissue>
    </source>
</reference>
<evidence type="ECO:0000313" key="1">
    <source>
        <dbReference type="EMBL" id="KAG6639640.1"/>
    </source>
</evidence>
<protein>
    <recommendedName>
        <fullName evidence="3">DUF4283 domain-containing protein</fullName>
    </recommendedName>
</protein>
<keyword evidence="2" id="KW-1185">Reference proteome</keyword>
<sequence>MDMDSPITKTEALSWHDLNLHSTPKSAKATLDKILIGRLLGNRPLNKFAIHSSIKVSWNFIQNFLIEDMDTNKLIFTFRSPQDKFKVLNQAP</sequence>
<accession>A0A8T1PGD2</accession>
<organism evidence="1 2">
    <name type="scientific">Carya illinoinensis</name>
    <name type="common">Pecan</name>
    <dbReference type="NCBI Taxonomy" id="32201"/>
    <lineage>
        <taxon>Eukaryota</taxon>
        <taxon>Viridiplantae</taxon>
        <taxon>Streptophyta</taxon>
        <taxon>Embryophyta</taxon>
        <taxon>Tracheophyta</taxon>
        <taxon>Spermatophyta</taxon>
        <taxon>Magnoliopsida</taxon>
        <taxon>eudicotyledons</taxon>
        <taxon>Gunneridae</taxon>
        <taxon>Pentapetalae</taxon>
        <taxon>rosids</taxon>
        <taxon>fabids</taxon>
        <taxon>Fagales</taxon>
        <taxon>Juglandaceae</taxon>
        <taxon>Carya</taxon>
    </lineage>
</organism>
<comment type="caution">
    <text evidence="1">The sequence shown here is derived from an EMBL/GenBank/DDBJ whole genome shotgun (WGS) entry which is preliminary data.</text>
</comment>
<name>A0A8T1PGD2_CARIL</name>
<dbReference type="EMBL" id="CM031818">
    <property type="protein sequence ID" value="KAG6639640.1"/>
    <property type="molecule type" value="Genomic_DNA"/>
</dbReference>
<dbReference type="Proteomes" id="UP000811609">
    <property type="component" value="Chromosome 10"/>
</dbReference>
<gene>
    <name evidence="1" type="ORF">CIPAW_10G114900</name>
</gene>
<dbReference type="AlphaFoldDB" id="A0A8T1PGD2"/>
<evidence type="ECO:0008006" key="3">
    <source>
        <dbReference type="Google" id="ProtNLM"/>
    </source>
</evidence>
<proteinExistence type="predicted"/>
<evidence type="ECO:0000313" key="2">
    <source>
        <dbReference type="Proteomes" id="UP000811609"/>
    </source>
</evidence>